<evidence type="ECO:0000313" key="7">
    <source>
        <dbReference type="Proteomes" id="UP000315364"/>
    </source>
</evidence>
<evidence type="ECO:0000313" key="6">
    <source>
        <dbReference type="EMBL" id="QDZ11656.1"/>
    </source>
</evidence>
<sequence>MATLKDIALRAGVTHSIVSRVLTGDPTLRVSPDTRSLIQKVADELDYVPNESARSLRKARPQAIAMAMHDITNPVFTQIFVGAQEEADARDHMLFVSEVSALASGNARLGKLIRGGAIDGVILLGLGTQQDATVREIVIANARLVCLQDEPNADYGVVRIADQAGTMIATRHLLDLGHSRIGMLATSSGAGFSQRRVAGWQQAMVDAGTPPPSWYEQAGSDIAAGETAVMRLMQREPGLTAIVVANVMSAIGALAGLHAIGKRVPEDVSVISLLDTPFAGHTNPALTTVDMPLAQLGREAVRLLLAEEQPAGRQIDITSPEPRLVIRSSTAPPSP</sequence>
<keyword evidence="2" id="KW-0238">DNA-binding</keyword>
<dbReference type="GO" id="GO:0000976">
    <property type="term" value="F:transcription cis-regulatory region binding"/>
    <property type="evidence" value="ECO:0007669"/>
    <property type="project" value="TreeGrafter"/>
</dbReference>
<dbReference type="SUPFAM" id="SSF47413">
    <property type="entry name" value="lambda repressor-like DNA-binding domains"/>
    <property type="match status" value="1"/>
</dbReference>
<dbReference type="InterPro" id="IPR010982">
    <property type="entry name" value="Lambda_DNA-bd_dom_sf"/>
</dbReference>
<feature type="domain" description="HTH lacI-type" evidence="5">
    <location>
        <begin position="2"/>
        <end position="58"/>
    </location>
</feature>
<evidence type="ECO:0000256" key="2">
    <source>
        <dbReference type="ARBA" id="ARBA00023125"/>
    </source>
</evidence>
<evidence type="ECO:0000256" key="3">
    <source>
        <dbReference type="ARBA" id="ARBA00023163"/>
    </source>
</evidence>
<reference evidence="6 7" key="1">
    <citation type="submission" date="2019-07" db="EMBL/GenBank/DDBJ databases">
        <title>Full genome sequence of Devosia sp. Gsoil 520.</title>
        <authorList>
            <person name="Im W.-T."/>
        </authorList>
    </citation>
    <scope>NUCLEOTIDE SEQUENCE [LARGE SCALE GENOMIC DNA]</scope>
    <source>
        <strain evidence="6 7">Gsoil 520</strain>
    </source>
</reference>
<keyword evidence="1" id="KW-0805">Transcription regulation</keyword>
<dbReference type="SMART" id="SM00354">
    <property type="entry name" value="HTH_LACI"/>
    <property type="match status" value="1"/>
</dbReference>
<dbReference type="Pfam" id="PF13377">
    <property type="entry name" value="Peripla_BP_3"/>
    <property type="match status" value="1"/>
</dbReference>
<dbReference type="AlphaFoldDB" id="A0A5B8LUE5"/>
<dbReference type="EMBL" id="CP042304">
    <property type="protein sequence ID" value="QDZ11656.1"/>
    <property type="molecule type" value="Genomic_DNA"/>
</dbReference>
<keyword evidence="7" id="KW-1185">Reference proteome</keyword>
<dbReference type="PANTHER" id="PTHR30146">
    <property type="entry name" value="LACI-RELATED TRANSCRIPTIONAL REPRESSOR"/>
    <property type="match status" value="1"/>
</dbReference>
<dbReference type="InterPro" id="IPR028082">
    <property type="entry name" value="Peripla_BP_I"/>
</dbReference>
<organism evidence="6 7">
    <name type="scientific">Devosia ginsengisoli</name>
    <dbReference type="NCBI Taxonomy" id="400770"/>
    <lineage>
        <taxon>Bacteria</taxon>
        <taxon>Pseudomonadati</taxon>
        <taxon>Pseudomonadota</taxon>
        <taxon>Alphaproteobacteria</taxon>
        <taxon>Hyphomicrobiales</taxon>
        <taxon>Devosiaceae</taxon>
        <taxon>Devosia</taxon>
    </lineage>
</organism>
<proteinExistence type="predicted"/>
<dbReference type="InterPro" id="IPR000843">
    <property type="entry name" value="HTH_LacI"/>
</dbReference>
<dbReference type="KEGG" id="dea:FPZ08_13365"/>
<dbReference type="PROSITE" id="PS50932">
    <property type="entry name" value="HTH_LACI_2"/>
    <property type="match status" value="1"/>
</dbReference>
<gene>
    <name evidence="6" type="ORF">FPZ08_13365</name>
</gene>
<evidence type="ECO:0000256" key="4">
    <source>
        <dbReference type="SAM" id="MobiDB-lite"/>
    </source>
</evidence>
<dbReference type="Gene3D" id="3.40.50.2300">
    <property type="match status" value="2"/>
</dbReference>
<dbReference type="Pfam" id="PF00356">
    <property type="entry name" value="LacI"/>
    <property type="match status" value="1"/>
</dbReference>
<keyword evidence="3" id="KW-0804">Transcription</keyword>
<accession>A0A5B8LUE5</accession>
<dbReference type="RefSeq" id="WP_146290474.1">
    <property type="nucleotide sequence ID" value="NZ_CP042304.1"/>
</dbReference>
<evidence type="ECO:0000256" key="1">
    <source>
        <dbReference type="ARBA" id="ARBA00023015"/>
    </source>
</evidence>
<dbReference type="PANTHER" id="PTHR30146:SF109">
    <property type="entry name" value="HTH-TYPE TRANSCRIPTIONAL REGULATOR GALS"/>
    <property type="match status" value="1"/>
</dbReference>
<dbReference type="Gene3D" id="1.10.260.40">
    <property type="entry name" value="lambda repressor-like DNA-binding domains"/>
    <property type="match status" value="1"/>
</dbReference>
<feature type="region of interest" description="Disordered" evidence="4">
    <location>
        <begin position="313"/>
        <end position="335"/>
    </location>
</feature>
<evidence type="ECO:0000259" key="5">
    <source>
        <dbReference type="PROSITE" id="PS50932"/>
    </source>
</evidence>
<dbReference type="CDD" id="cd01392">
    <property type="entry name" value="HTH_LacI"/>
    <property type="match status" value="1"/>
</dbReference>
<dbReference type="InterPro" id="IPR046335">
    <property type="entry name" value="LacI/GalR-like_sensor"/>
</dbReference>
<dbReference type="OrthoDB" id="8433438at2"/>
<dbReference type="CDD" id="cd06267">
    <property type="entry name" value="PBP1_LacI_sugar_binding-like"/>
    <property type="match status" value="1"/>
</dbReference>
<dbReference type="SUPFAM" id="SSF53822">
    <property type="entry name" value="Periplasmic binding protein-like I"/>
    <property type="match status" value="1"/>
</dbReference>
<dbReference type="Proteomes" id="UP000315364">
    <property type="component" value="Chromosome"/>
</dbReference>
<dbReference type="GO" id="GO:0003700">
    <property type="term" value="F:DNA-binding transcription factor activity"/>
    <property type="evidence" value="ECO:0007669"/>
    <property type="project" value="TreeGrafter"/>
</dbReference>
<name>A0A5B8LUE5_9HYPH</name>
<protein>
    <submittedName>
        <fullName evidence="6">LacI family transcriptional regulator</fullName>
    </submittedName>
</protein>